<evidence type="ECO:0000256" key="2">
    <source>
        <dbReference type="SAM" id="SignalP"/>
    </source>
</evidence>
<dbReference type="SUPFAM" id="SSF55136">
    <property type="entry name" value="Probable bacterial effector-binding domain"/>
    <property type="match status" value="1"/>
</dbReference>
<dbReference type="Pfam" id="PF04832">
    <property type="entry name" value="SOUL"/>
    <property type="match status" value="1"/>
</dbReference>
<dbReference type="InterPro" id="IPR006917">
    <property type="entry name" value="SOUL_heme-bd"/>
</dbReference>
<dbReference type="EMBL" id="JBJUIK010000015">
    <property type="protein sequence ID" value="KAL3503033.1"/>
    <property type="molecule type" value="Genomic_DNA"/>
</dbReference>
<dbReference type="Proteomes" id="UP001630127">
    <property type="component" value="Unassembled WGS sequence"/>
</dbReference>
<organism evidence="3 4">
    <name type="scientific">Cinchona calisaya</name>
    <dbReference type="NCBI Taxonomy" id="153742"/>
    <lineage>
        <taxon>Eukaryota</taxon>
        <taxon>Viridiplantae</taxon>
        <taxon>Streptophyta</taxon>
        <taxon>Embryophyta</taxon>
        <taxon>Tracheophyta</taxon>
        <taxon>Spermatophyta</taxon>
        <taxon>Magnoliopsida</taxon>
        <taxon>eudicotyledons</taxon>
        <taxon>Gunneridae</taxon>
        <taxon>Pentapetalae</taxon>
        <taxon>asterids</taxon>
        <taxon>lamiids</taxon>
        <taxon>Gentianales</taxon>
        <taxon>Rubiaceae</taxon>
        <taxon>Cinchonoideae</taxon>
        <taxon>Cinchoneae</taxon>
        <taxon>Cinchona</taxon>
    </lineage>
</organism>
<keyword evidence="4" id="KW-1185">Reference proteome</keyword>
<feature type="signal peptide" evidence="2">
    <location>
        <begin position="1"/>
        <end position="19"/>
    </location>
</feature>
<protein>
    <recommendedName>
        <fullName evidence="5">SOUL heme-binding protein</fullName>
    </recommendedName>
</protein>
<gene>
    <name evidence="3" type="ORF">ACH5RR_037482</name>
</gene>
<accession>A0ABD2Y7L6</accession>
<reference evidence="3 4" key="1">
    <citation type="submission" date="2024-11" db="EMBL/GenBank/DDBJ databases">
        <title>A near-complete genome assembly of Cinchona calisaya.</title>
        <authorList>
            <person name="Lian D.C."/>
            <person name="Zhao X.W."/>
            <person name="Wei L."/>
        </authorList>
    </citation>
    <scope>NUCLEOTIDE SEQUENCE [LARGE SCALE GENOMIC DNA]</scope>
    <source>
        <tissue evidence="3">Nenye</tissue>
    </source>
</reference>
<comment type="caution">
    <text evidence="3">The sequence shown here is derived from an EMBL/GenBank/DDBJ whole genome shotgun (WGS) entry which is preliminary data.</text>
</comment>
<dbReference type="FunFam" id="3.20.80.10:FF:000002">
    <property type="entry name" value="Heme-binding protein 2"/>
    <property type="match status" value="1"/>
</dbReference>
<sequence>MASFLDLFKLSFIWSTLLGNGSNLDFWGGNSSGHNVGIFPPTCNRIECPSFDVIHSGNGFEIRKYNSPVWMSTSPIDDISLVEATRTGFLQLFNYIQGKNEYEQQIEMTAPVITEVKPSDGPFCASSFTVSFFVPKANQANTPPAKGLQVQRWGETYVAVRQFGGFVADSDVGKETASLYDSIAGTVWSDAIDKSHAGENTTIYTVAQYNSPFEFENRLNEIWLTFDINEDNI</sequence>
<keyword evidence="2" id="KW-0732">Signal</keyword>
<dbReference type="PANTHER" id="PTHR11220:SF25">
    <property type="entry name" value="F3F9.4"/>
    <property type="match status" value="1"/>
</dbReference>
<dbReference type="InterPro" id="IPR011256">
    <property type="entry name" value="Reg_factor_effector_dom_sf"/>
</dbReference>
<evidence type="ECO:0008006" key="5">
    <source>
        <dbReference type="Google" id="ProtNLM"/>
    </source>
</evidence>
<evidence type="ECO:0000313" key="4">
    <source>
        <dbReference type="Proteomes" id="UP001630127"/>
    </source>
</evidence>
<evidence type="ECO:0000313" key="3">
    <source>
        <dbReference type="EMBL" id="KAL3503033.1"/>
    </source>
</evidence>
<comment type="similarity">
    <text evidence="1">Belongs to the HEBP family.</text>
</comment>
<dbReference type="AlphaFoldDB" id="A0ABD2Y7L6"/>
<proteinExistence type="inferred from homology"/>
<evidence type="ECO:0000256" key="1">
    <source>
        <dbReference type="ARBA" id="ARBA00009817"/>
    </source>
</evidence>
<dbReference type="PANTHER" id="PTHR11220">
    <property type="entry name" value="HEME-BINDING PROTEIN-RELATED"/>
    <property type="match status" value="1"/>
</dbReference>
<name>A0ABD2Y7L6_9GENT</name>
<feature type="chain" id="PRO_5044858012" description="SOUL heme-binding protein" evidence="2">
    <location>
        <begin position="20"/>
        <end position="233"/>
    </location>
</feature>
<dbReference type="Gene3D" id="3.20.80.10">
    <property type="entry name" value="Regulatory factor, effector binding domain"/>
    <property type="match status" value="1"/>
</dbReference>